<dbReference type="InterPro" id="IPR006645">
    <property type="entry name" value="NGN-like_dom"/>
</dbReference>
<evidence type="ECO:0000256" key="6">
    <source>
        <dbReference type="NCBIfam" id="TIGR00922"/>
    </source>
</evidence>
<sequence>MKKQWFVLHTLSGHEQKVQGNIASRVQQEEMEEYIGEILIPTENVSEVKQGKKTTVKRKFFPGYVLANVALYDDNKNLIAETWSFIQETPSVIGFIGGDAPVPLRDDEVENILNQVEEKKEKVTPKVQFDPGETVKISDGPFASLAGIIDEVDPARGMLKVLVSVFGRETPVELEYWQVDKASS</sequence>
<evidence type="ECO:0000256" key="4">
    <source>
        <dbReference type="ARBA" id="ARBA00023163"/>
    </source>
</evidence>
<comment type="function">
    <text evidence="5 7">Participates in transcription elongation, termination and antitermination.</text>
</comment>
<dbReference type="InterPro" id="IPR014722">
    <property type="entry name" value="Rib_uL2_dom2"/>
</dbReference>
<feature type="domain" description="NusG-like N-terminal" evidence="8">
    <location>
        <begin position="2"/>
        <end position="116"/>
    </location>
</feature>
<evidence type="ECO:0000256" key="5">
    <source>
        <dbReference type="HAMAP-Rule" id="MF_00948"/>
    </source>
</evidence>
<dbReference type="InterPro" id="IPR015869">
    <property type="entry name" value="Transcrpt_antiterm_NusG_bac_CS"/>
</dbReference>
<evidence type="ECO:0000313" key="10">
    <source>
        <dbReference type="EMBL" id="QHI68437.1"/>
    </source>
</evidence>
<proteinExistence type="inferred from homology"/>
<dbReference type="GO" id="GO:0032784">
    <property type="term" value="P:regulation of DNA-templated transcription elongation"/>
    <property type="evidence" value="ECO:0007669"/>
    <property type="project" value="InterPro"/>
</dbReference>
<dbReference type="SUPFAM" id="SSF50104">
    <property type="entry name" value="Translation proteins SH3-like domain"/>
    <property type="match status" value="1"/>
</dbReference>
<dbReference type="GO" id="GO:0031564">
    <property type="term" value="P:transcription antitermination"/>
    <property type="evidence" value="ECO:0007669"/>
    <property type="project" value="UniProtKB-UniRule"/>
</dbReference>
<dbReference type="PANTHER" id="PTHR30265:SF2">
    <property type="entry name" value="TRANSCRIPTION TERMINATION_ANTITERMINATION PROTEIN NUSG"/>
    <property type="match status" value="1"/>
</dbReference>
<dbReference type="InterPro" id="IPR005824">
    <property type="entry name" value="KOW"/>
</dbReference>
<dbReference type="InterPro" id="IPR001062">
    <property type="entry name" value="Transcrpt_antiterm_NusG"/>
</dbReference>
<evidence type="ECO:0000259" key="9">
    <source>
        <dbReference type="SMART" id="SM00739"/>
    </source>
</evidence>
<keyword evidence="2 5" id="KW-0889">Transcription antitermination</keyword>
<comment type="similarity">
    <text evidence="5 7">Belongs to the NusG family.</text>
</comment>
<dbReference type="SMART" id="SM00738">
    <property type="entry name" value="NGN"/>
    <property type="match status" value="1"/>
</dbReference>
<dbReference type="SMART" id="SM00739">
    <property type="entry name" value="KOW"/>
    <property type="match status" value="1"/>
</dbReference>
<feature type="domain" description="KOW" evidence="9">
    <location>
        <begin position="128"/>
        <end position="155"/>
    </location>
</feature>
<dbReference type="CDD" id="cd06091">
    <property type="entry name" value="KOW_NusG"/>
    <property type="match status" value="1"/>
</dbReference>
<dbReference type="InterPro" id="IPR008991">
    <property type="entry name" value="Translation_prot_SH3-like_sf"/>
</dbReference>
<evidence type="ECO:0000256" key="2">
    <source>
        <dbReference type="ARBA" id="ARBA00022814"/>
    </source>
</evidence>
<dbReference type="SUPFAM" id="SSF82679">
    <property type="entry name" value="N-utilization substance G protein NusG, N-terminal domain"/>
    <property type="match status" value="1"/>
</dbReference>
<evidence type="ECO:0000256" key="3">
    <source>
        <dbReference type="ARBA" id="ARBA00023015"/>
    </source>
</evidence>
<dbReference type="RefSeq" id="WP_160626757.1">
    <property type="nucleotide sequence ID" value="NZ_CP047593.1"/>
</dbReference>
<evidence type="ECO:0000259" key="8">
    <source>
        <dbReference type="SMART" id="SM00738"/>
    </source>
</evidence>
<dbReference type="GO" id="GO:0005829">
    <property type="term" value="C:cytosol"/>
    <property type="evidence" value="ECO:0007669"/>
    <property type="project" value="TreeGrafter"/>
</dbReference>
<name>A0A6P1M3L0_9BACT</name>
<dbReference type="InterPro" id="IPR043425">
    <property type="entry name" value="NusG-like"/>
</dbReference>
<dbReference type="GO" id="GO:0006353">
    <property type="term" value="P:DNA-templated transcription termination"/>
    <property type="evidence" value="ECO:0007669"/>
    <property type="project" value="UniProtKB-UniRule"/>
</dbReference>
<evidence type="ECO:0000313" key="11">
    <source>
        <dbReference type="Proteomes" id="UP000464954"/>
    </source>
</evidence>
<keyword evidence="11" id="KW-1185">Reference proteome</keyword>
<keyword evidence="4 5" id="KW-0804">Transcription</keyword>
<dbReference type="Gene3D" id="3.30.70.940">
    <property type="entry name" value="NusG, N-terminal domain"/>
    <property type="match status" value="1"/>
</dbReference>
<protein>
    <recommendedName>
        <fullName evidence="5 6">Transcription termination/antitermination protein NusG</fullName>
    </recommendedName>
</protein>
<evidence type="ECO:0000256" key="1">
    <source>
        <dbReference type="ARBA" id="ARBA00022472"/>
    </source>
</evidence>
<dbReference type="NCBIfam" id="TIGR00922">
    <property type="entry name" value="nusG"/>
    <property type="match status" value="1"/>
</dbReference>
<dbReference type="PANTHER" id="PTHR30265">
    <property type="entry name" value="RHO-INTERACTING TRANSCRIPTION TERMINATION FACTOR NUSG"/>
    <property type="match status" value="1"/>
</dbReference>
<dbReference type="InterPro" id="IPR047050">
    <property type="entry name" value="NGN"/>
</dbReference>
<organism evidence="10 11">
    <name type="scientific">Tichowtungia aerotolerans</name>
    <dbReference type="NCBI Taxonomy" id="2697043"/>
    <lineage>
        <taxon>Bacteria</taxon>
        <taxon>Pseudomonadati</taxon>
        <taxon>Kiritimatiellota</taxon>
        <taxon>Tichowtungiia</taxon>
        <taxon>Tichowtungiales</taxon>
        <taxon>Tichowtungiaceae</taxon>
        <taxon>Tichowtungia</taxon>
    </lineage>
</organism>
<dbReference type="AlphaFoldDB" id="A0A6P1M3L0"/>
<dbReference type="FunFam" id="2.30.30.30:FF:000002">
    <property type="entry name" value="Transcription termination/antitermination factor NusG"/>
    <property type="match status" value="1"/>
</dbReference>
<dbReference type="GO" id="GO:0006354">
    <property type="term" value="P:DNA-templated transcription elongation"/>
    <property type="evidence" value="ECO:0007669"/>
    <property type="project" value="UniProtKB-UniRule"/>
</dbReference>
<dbReference type="Gene3D" id="2.30.30.30">
    <property type="match status" value="1"/>
</dbReference>
<dbReference type="KEGG" id="taer:GT409_02865"/>
<dbReference type="CDD" id="cd09891">
    <property type="entry name" value="NGN_Bact_1"/>
    <property type="match status" value="1"/>
</dbReference>
<reference evidence="10 11" key="1">
    <citation type="submission" date="2020-01" db="EMBL/GenBank/DDBJ databases">
        <title>Ponticoccus aerotolerans gen. nov., sp. nov., an anaerobic bacterium and proposal of Ponticoccusceae fam. nov., Ponticoccusles ord. nov. and Ponticoccuse classis nov. in the phylum Kiritimatiellaeota.</title>
        <authorList>
            <person name="Zhou L.Y."/>
            <person name="Du Z.J."/>
        </authorList>
    </citation>
    <scope>NUCLEOTIDE SEQUENCE [LARGE SCALE GENOMIC DNA]</scope>
    <source>
        <strain evidence="10 11">S-5007</strain>
    </source>
</reference>
<dbReference type="PROSITE" id="PS01014">
    <property type="entry name" value="NUSG"/>
    <property type="match status" value="1"/>
</dbReference>
<keyword evidence="3 5" id="KW-0805">Transcription regulation</keyword>
<dbReference type="Proteomes" id="UP000464954">
    <property type="component" value="Chromosome"/>
</dbReference>
<gene>
    <name evidence="5 10" type="primary">nusG</name>
    <name evidence="10" type="ORF">GT409_02865</name>
</gene>
<accession>A0A6P1M3L0</accession>
<dbReference type="HAMAP" id="MF_00948">
    <property type="entry name" value="NusG"/>
    <property type="match status" value="1"/>
</dbReference>
<dbReference type="EMBL" id="CP047593">
    <property type="protein sequence ID" value="QHI68437.1"/>
    <property type="molecule type" value="Genomic_DNA"/>
</dbReference>
<dbReference type="InterPro" id="IPR036735">
    <property type="entry name" value="NGN_dom_sf"/>
</dbReference>
<dbReference type="Pfam" id="PF02357">
    <property type="entry name" value="NusG"/>
    <property type="match status" value="1"/>
</dbReference>
<dbReference type="PRINTS" id="PR00338">
    <property type="entry name" value="NUSGTNSCPFCT"/>
</dbReference>
<keyword evidence="1 5" id="KW-0806">Transcription termination</keyword>
<evidence type="ECO:0000256" key="7">
    <source>
        <dbReference type="RuleBase" id="RU000538"/>
    </source>
</evidence>